<keyword evidence="2" id="KW-1185">Reference proteome</keyword>
<gene>
    <name evidence="1" type="ORF">CQA43_02185</name>
</gene>
<dbReference type="Pfam" id="PF06176">
    <property type="entry name" value="WaaY"/>
    <property type="match status" value="1"/>
</dbReference>
<proteinExistence type="predicted"/>
<sequence length="132" mass="15897">MLRRRKNQKNLVWAEVLESYIIYKYIERTQLSNFWDITPYLKEISNLIVKLHSYGLASNDIWSENFILDSKERLKIIDLSDNGFLSICQANDWLALKRFYGIEAENKSIFYYLISWRNAFRSYLRKLRGKEA</sequence>
<protein>
    <recommendedName>
        <fullName evidence="3">Protein kinase domain-containing protein</fullName>
    </recommendedName>
</protein>
<dbReference type="EMBL" id="NXLS01000002">
    <property type="protein sequence ID" value="RDU63658.1"/>
    <property type="molecule type" value="Genomic_DNA"/>
</dbReference>
<evidence type="ECO:0000313" key="2">
    <source>
        <dbReference type="Proteomes" id="UP000256650"/>
    </source>
</evidence>
<dbReference type="SUPFAM" id="SSF56112">
    <property type="entry name" value="Protein kinase-like (PK-like)"/>
    <property type="match status" value="1"/>
</dbReference>
<comment type="caution">
    <text evidence="1">The sequence shown here is derived from an EMBL/GenBank/DDBJ whole genome shotgun (WGS) entry which is preliminary data.</text>
</comment>
<dbReference type="Proteomes" id="UP000256650">
    <property type="component" value="Unassembled WGS sequence"/>
</dbReference>
<dbReference type="OrthoDB" id="7065325at2"/>
<reference evidence="1 2" key="1">
    <citation type="submission" date="2018-04" db="EMBL/GenBank/DDBJ databases">
        <title>Novel Campyloabacter and Helicobacter Species and Strains.</title>
        <authorList>
            <person name="Mannion A.J."/>
            <person name="Shen Z."/>
            <person name="Fox J.G."/>
        </authorList>
    </citation>
    <scope>NUCLEOTIDE SEQUENCE [LARGE SCALE GENOMIC DNA]</scope>
    <source>
        <strain evidence="1 2">MIT 99-5101</strain>
    </source>
</reference>
<dbReference type="AlphaFoldDB" id="A0A3D8IEW2"/>
<dbReference type="GeneID" id="82535095"/>
<dbReference type="Gene3D" id="1.10.510.10">
    <property type="entry name" value="Transferase(Phosphotransferase) domain 1"/>
    <property type="match status" value="1"/>
</dbReference>
<dbReference type="InterPro" id="IPR011009">
    <property type="entry name" value="Kinase-like_dom_sf"/>
</dbReference>
<accession>A0A3D8IEW2</accession>
<dbReference type="InterPro" id="IPR009330">
    <property type="entry name" value="LipoPS_heptP_kinase"/>
</dbReference>
<evidence type="ECO:0008006" key="3">
    <source>
        <dbReference type="Google" id="ProtNLM"/>
    </source>
</evidence>
<evidence type="ECO:0000313" key="1">
    <source>
        <dbReference type="EMBL" id="RDU63658.1"/>
    </source>
</evidence>
<name>A0A3D8IEW2_9HELI</name>
<organism evidence="1 2">
    <name type="scientific">Helicobacter ganmani</name>
    <dbReference type="NCBI Taxonomy" id="60246"/>
    <lineage>
        <taxon>Bacteria</taxon>
        <taxon>Pseudomonadati</taxon>
        <taxon>Campylobacterota</taxon>
        <taxon>Epsilonproteobacteria</taxon>
        <taxon>Campylobacterales</taxon>
        <taxon>Helicobacteraceae</taxon>
        <taxon>Helicobacter</taxon>
    </lineage>
</organism>
<dbReference type="RefSeq" id="WP_115550989.1">
    <property type="nucleotide sequence ID" value="NZ_CAOVYC010000010.1"/>
</dbReference>